<keyword evidence="5" id="KW-0479">Metal-binding</keyword>
<evidence type="ECO:0000256" key="11">
    <source>
        <dbReference type="RuleBase" id="RU361274"/>
    </source>
</evidence>
<dbReference type="PANTHER" id="PTHR30616">
    <property type="entry name" value="UNCHARACTERIZED PROTEIN YFIH"/>
    <property type="match status" value="1"/>
</dbReference>
<dbReference type="InterPro" id="IPR003730">
    <property type="entry name" value="Cu_polyphenol_OxRdtase"/>
</dbReference>
<keyword evidence="6" id="KW-0378">Hydrolase</keyword>
<accession>A0A6S6R7Y9</accession>
<dbReference type="GO" id="GO:0016787">
    <property type="term" value="F:hydrolase activity"/>
    <property type="evidence" value="ECO:0007669"/>
    <property type="project" value="UniProtKB-KW"/>
</dbReference>
<proteinExistence type="inferred from homology"/>
<sequence length="285" mass="31478">MNLEQNMHFTNNEHAVLNTTGEVPYLTFPCLSKLPSIQHGFSTKLGGVSKGIFESMNLSYSSGDDSADVDENYKRICAGMGFVLEDVVATHQVHKTTVRVITSQDKGKGLSKPRDYEGVDGFITNEPGIPLATFYADCVPLFLVDTRQPAIGLSHSGWRGTVSRMGQVTLQAMVKHFGTNPKDVTVLIGPSICRDCYEVSKDLAEAFSSEFKVGITDILKEKGNGKYHLNLWEANRRVFLEAGIQEENIHISEVCTCCNSKWLFSHRATMGKRGTMAAFLMLTDP</sequence>
<evidence type="ECO:0000256" key="8">
    <source>
        <dbReference type="ARBA" id="ARBA00047989"/>
    </source>
</evidence>
<dbReference type="GO" id="GO:0017061">
    <property type="term" value="F:S-methyl-5-thioadenosine phosphorylase activity"/>
    <property type="evidence" value="ECO:0007669"/>
    <property type="project" value="UniProtKB-EC"/>
</dbReference>
<dbReference type="InterPro" id="IPR011324">
    <property type="entry name" value="Cytotoxic_necrot_fac-like_cat"/>
</dbReference>
<dbReference type="Gene3D" id="3.60.140.10">
    <property type="entry name" value="CNF1/YfiH-like putative cysteine hydrolases"/>
    <property type="match status" value="1"/>
</dbReference>
<comment type="catalytic activity">
    <reaction evidence="1">
        <text>inosine + phosphate = alpha-D-ribose 1-phosphate + hypoxanthine</text>
        <dbReference type="Rhea" id="RHEA:27646"/>
        <dbReference type="ChEBI" id="CHEBI:17368"/>
        <dbReference type="ChEBI" id="CHEBI:17596"/>
        <dbReference type="ChEBI" id="CHEBI:43474"/>
        <dbReference type="ChEBI" id="CHEBI:57720"/>
        <dbReference type="EC" id="2.4.2.1"/>
    </reaction>
    <physiologicalReaction direction="left-to-right" evidence="1">
        <dbReference type="Rhea" id="RHEA:27647"/>
    </physiologicalReaction>
</comment>
<keyword evidence="7" id="KW-0862">Zinc</keyword>
<dbReference type="CDD" id="cd16833">
    <property type="entry name" value="YfiH"/>
    <property type="match status" value="1"/>
</dbReference>
<evidence type="ECO:0000313" key="12">
    <source>
        <dbReference type="EMBL" id="BCJ95081.1"/>
    </source>
</evidence>
<dbReference type="EMBL" id="AP023367">
    <property type="protein sequence ID" value="BCJ95081.1"/>
    <property type="molecule type" value="Genomic_DNA"/>
</dbReference>
<dbReference type="AlphaFoldDB" id="A0A6S6R7Y9"/>
<comment type="function">
    <text evidence="2">Purine nucleoside enzyme that catalyzes the phosphorolysis of adenosine and inosine nucleosides, yielding D-ribose 1-phosphate and the respective free bases, adenine and hypoxanthine. Also catalyzes the phosphorolysis of S-methyl-5'-thioadenosine into adenine and S-methyl-5-thio-alpha-D-ribose 1-phosphate. Also has adenosine deaminase activity.</text>
</comment>
<evidence type="ECO:0000256" key="6">
    <source>
        <dbReference type="ARBA" id="ARBA00022801"/>
    </source>
</evidence>
<dbReference type="NCBIfam" id="TIGR00726">
    <property type="entry name" value="peptidoglycan editing factor PgeF"/>
    <property type="match status" value="1"/>
</dbReference>
<organism evidence="12 13">
    <name type="scientific">Anaerocolumna cellulosilytica</name>
    <dbReference type="NCBI Taxonomy" id="433286"/>
    <lineage>
        <taxon>Bacteria</taxon>
        <taxon>Bacillati</taxon>
        <taxon>Bacillota</taxon>
        <taxon>Clostridia</taxon>
        <taxon>Lachnospirales</taxon>
        <taxon>Lachnospiraceae</taxon>
        <taxon>Anaerocolumna</taxon>
    </lineage>
</organism>
<keyword evidence="4" id="KW-0808">Transferase</keyword>
<evidence type="ECO:0000256" key="4">
    <source>
        <dbReference type="ARBA" id="ARBA00022679"/>
    </source>
</evidence>
<evidence type="ECO:0000256" key="3">
    <source>
        <dbReference type="ARBA" id="ARBA00007353"/>
    </source>
</evidence>
<dbReference type="KEGG" id="acel:acsn021_26500"/>
<dbReference type="InterPro" id="IPR038371">
    <property type="entry name" value="Cu_polyphenol_OxRdtase_sf"/>
</dbReference>
<dbReference type="GO" id="GO:0005507">
    <property type="term" value="F:copper ion binding"/>
    <property type="evidence" value="ECO:0007669"/>
    <property type="project" value="TreeGrafter"/>
</dbReference>
<evidence type="ECO:0000256" key="9">
    <source>
        <dbReference type="ARBA" id="ARBA00048968"/>
    </source>
</evidence>
<evidence type="ECO:0000313" key="13">
    <source>
        <dbReference type="Proteomes" id="UP000515561"/>
    </source>
</evidence>
<comment type="similarity">
    <text evidence="3 11">Belongs to the purine nucleoside phosphorylase YfiH/LACC1 family.</text>
</comment>
<evidence type="ECO:0000256" key="1">
    <source>
        <dbReference type="ARBA" id="ARBA00000553"/>
    </source>
</evidence>
<dbReference type="SUPFAM" id="SSF64438">
    <property type="entry name" value="CNF1/YfiH-like putative cysteine hydrolases"/>
    <property type="match status" value="1"/>
</dbReference>
<evidence type="ECO:0000256" key="10">
    <source>
        <dbReference type="ARBA" id="ARBA00049893"/>
    </source>
</evidence>
<dbReference type="PANTHER" id="PTHR30616:SF2">
    <property type="entry name" value="PURINE NUCLEOSIDE PHOSPHORYLASE LACC1"/>
    <property type="match status" value="1"/>
</dbReference>
<comment type="catalytic activity">
    <reaction evidence="8">
        <text>adenosine + H2O + H(+) = inosine + NH4(+)</text>
        <dbReference type="Rhea" id="RHEA:24408"/>
        <dbReference type="ChEBI" id="CHEBI:15377"/>
        <dbReference type="ChEBI" id="CHEBI:15378"/>
        <dbReference type="ChEBI" id="CHEBI:16335"/>
        <dbReference type="ChEBI" id="CHEBI:17596"/>
        <dbReference type="ChEBI" id="CHEBI:28938"/>
        <dbReference type="EC" id="3.5.4.4"/>
    </reaction>
    <physiologicalReaction direction="left-to-right" evidence="8">
        <dbReference type="Rhea" id="RHEA:24409"/>
    </physiologicalReaction>
</comment>
<gene>
    <name evidence="12" type="primary">ylmD</name>
    <name evidence="12" type="ORF">acsn021_26500</name>
</gene>
<comment type="catalytic activity">
    <reaction evidence="10">
        <text>S-methyl-5'-thioadenosine + phosphate = 5-(methylsulfanyl)-alpha-D-ribose 1-phosphate + adenine</text>
        <dbReference type="Rhea" id="RHEA:11852"/>
        <dbReference type="ChEBI" id="CHEBI:16708"/>
        <dbReference type="ChEBI" id="CHEBI:17509"/>
        <dbReference type="ChEBI" id="CHEBI:43474"/>
        <dbReference type="ChEBI" id="CHEBI:58533"/>
        <dbReference type="EC" id="2.4.2.28"/>
    </reaction>
    <physiologicalReaction direction="left-to-right" evidence="10">
        <dbReference type="Rhea" id="RHEA:11853"/>
    </physiologicalReaction>
</comment>
<evidence type="ECO:0000256" key="5">
    <source>
        <dbReference type="ARBA" id="ARBA00022723"/>
    </source>
</evidence>
<evidence type="ECO:0000256" key="7">
    <source>
        <dbReference type="ARBA" id="ARBA00022833"/>
    </source>
</evidence>
<protein>
    <recommendedName>
        <fullName evidence="11">Purine nucleoside phosphorylase</fullName>
    </recommendedName>
</protein>
<dbReference type="Proteomes" id="UP000515561">
    <property type="component" value="Chromosome"/>
</dbReference>
<keyword evidence="13" id="KW-1185">Reference proteome</keyword>
<comment type="catalytic activity">
    <reaction evidence="9">
        <text>adenosine + phosphate = alpha-D-ribose 1-phosphate + adenine</text>
        <dbReference type="Rhea" id="RHEA:27642"/>
        <dbReference type="ChEBI" id="CHEBI:16335"/>
        <dbReference type="ChEBI" id="CHEBI:16708"/>
        <dbReference type="ChEBI" id="CHEBI:43474"/>
        <dbReference type="ChEBI" id="CHEBI:57720"/>
        <dbReference type="EC" id="2.4.2.1"/>
    </reaction>
    <physiologicalReaction direction="left-to-right" evidence="9">
        <dbReference type="Rhea" id="RHEA:27643"/>
    </physiologicalReaction>
</comment>
<evidence type="ECO:0000256" key="2">
    <source>
        <dbReference type="ARBA" id="ARBA00003215"/>
    </source>
</evidence>
<name>A0A6S6R7Y9_9FIRM</name>
<dbReference type="Pfam" id="PF02578">
    <property type="entry name" value="Cu-oxidase_4"/>
    <property type="match status" value="1"/>
</dbReference>
<reference evidence="12 13" key="1">
    <citation type="journal article" date="2016" name="Int. J. Syst. Evol. Microbiol.">
        <title>Descriptions of Anaerotaenia torta gen. nov., sp. nov. and Anaerocolumna cellulosilytica gen. nov., sp. nov. isolated from a methanogenic reactor of cattle waste.</title>
        <authorList>
            <person name="Uek A."/>
            <person name="Ohtaki Y."/>
            <person name="Kaku N."/>
            <person name="Ueki K."/>
        </authorList>
    </citation>
    <scope>NUCLEOTIDE SEQUENCE [LARGE SCALE GENOMIC DNA]</scope>
    <source>
        <strain evidence="12 13">SN021</strain>
    </source>
</reference>